<dbReference type="Proteomes" id="UP000187406">
    <property type="component" value="Unassembled WGS sequence"/>
</dbReference>
<evidence type="ECO:0000313" key="2">
    <source>
        <dbReference type="Proteomes" id="UP000187406"/>
    </source>
</evidence>
<dbReference type="InParanoid" id="A0A1Q3BEU1"/>
<gene>
    <name evidence="1" type="ORF">CFOL_v3_10057</name>
</gene>
<protein>
    <recommendedName>
        <fullName evidence="3">Zf-RVT domain-containing protein</fullName>
    </recommendedName>
</protein>
<dbReference type="EMBL" id="BDDD01000486">
    <property type="protein sequence ID" value="GAV66547.1"/>
    <property type="molecule type" value="Genomic_DNA"/>
</dbReference>
<dbReference type="PANTHER" id="PTHR33116">
    <property type="entry name" value="REVERSE TRANSCRIPTASE ZINC-BINDING DOMAIN-CONTAINING PROTEIN-RELATED-RELATED"/>
    <property type="match status" value="1"/>
</dbReference>
<dbReference type="AlphaFoldDB" id="A0A1Q3BEU1"/>
<keyword evidence="2" id="KW-1185">Reference proteome</keyword>
<comment type="caution">
    <text evidence="1">The sequence shown here is derived from an EMBL/GenBank/DDBJ whole genome shotgun (WGS) entry which is preliminary data.</text>
</comment>
<evidence type="ECO:0008006" key="3">
    <source>
        <dbReference type="Google" id="ProtNLM"/>
    </source>
</evidence>
<dbReference type="PANTHER" id="PTHR33116:SF84">
    <property type="entry name" value="RNA-DIRECTED DNA POLYMERASE"/>
    <property type="match status" value="1"/>
</dbReference>
<organism evidence="1 2">
    <name type="scientific">Cephalotus follicularis</name>
    <name type="common">Albany pitcher plant</name>
    <dbReference type="NCBI Taxonomy" id="3775"/>
    <lineage>
        <taxon>Eukaryota</taxon>
        <taxon>Viridiplantae</taxon>
        <taxon>Streptophyta</taxon>
        <taxon>Embryophyta</taxon>
        <taxon>Tracheophyta</taxon>
        <taxon>Spermatophyta</taxon>
        <taxon>Magnoliopsida</taxon>
        <taxon>eudicotyledons</taxon>
        <taxon>Gunneridae</taxon>
        <taxon>Pentapetalae</taxon>
        <taxon>rosids</taxon>
        <taxon>fabids</taxon>
        <taxon>Oxalidales</taxon>
        <taxon>Cephalotaceae</taxon>
        <taxon>Cephalotus</taxon>
    </lineage>
</organism>
<dbReference type="OrthoDB" id="1734542at2759"/>
<proteinExistence type="predicted"/>
<evidence type="ECO:0000313" key="1">
    <source>
        <dbReference type="EMBL" id="GAV66547.1"/>
    </source>
</evidence>
<reference evidence="2" key="1">
    <citation type="submission" date="2016-04" db="EMBL/GenBank/DDBJ databases">
        <title>Cephalotus genome sequencing.</title>
        <authorList>
            <person name="Fukushima K."/>
            <person name="Hasebe M."/>
            <person name="Fang X."/>
        </authorList>
    </citation>
    <scope>NUCLEOTIDE SEQUENCE [LARGE SCALE GENOMIC DNA]</scope>
    <source>
        <strain evidence="2">cv. St1</strain>
    </source>
</reference>
<accession>A0A1Q3BEU1</accession>
<sequence length="115" mass="14015">MKSLEHLYFQCPKKKYIWKAVLAKCNICRPIFPWMEEVQWMIEHKKGNKFSEMVRKLALAATIYHIWLERNRRCFNNLFLHAQEIIRKITQEVAWKIYTVGNILRSERHHNLCVN</sequence>
<name>A0A1Q3BEU1_CEPFO</name>